<dbReference type="InterPro" id="IPR017850">
    <property type="entry name" value="Alkaline_phosphatase_core_sf"/>
</dbReference>
<gene>
    <name evidence="2" type="ORF">SAMN04488568_10419</name>
</gene>
<dbReference type="Proteomes" id="UP000199759">
    <property type="component" value="Unassembled WGS sequence"/>
</dbReference>
<protein>
    <submittedName>
        <fullName evidence="2">Alkaline phosphatase D</fullName>
    </submittedName>
</protein>
<dbReference type="AlphaFoldDB" id="A0A1G9PSY0"/>
<evidence type="ECO:0000313" key="2">
    <source>
        <dbReference type="EMBL" id="SDM01866.1"/>
    </source>
</evidence>
<feature type="chain" id="PRO_5011626969" evidence="1">
    <location>
        <begin position="24"/>
        <end position="427"/>
    </location>
</feature>
<dbReference type="SUPFAM" id="SSF53649">
    <property type="entry name" value="Alkaline phosphatase-like"/>
    <property type="match status" value="1"/>
</dbReference>
<accession>A0A1G9PSY0</accession>
<dbReference type="InterPro" id="IPR002591">
    <property type="entry name" value="Phosphodiest/P_Trfase"/>
</dbReference>
<dbReference type="PANTHER" id="PTHR10151">
    <property type="entry name" value="ECTONUCLEOTIDE PYROPHOSPHATASE/PHOSPHODIESTERASE"/>
    <property type="match status" value="1"/>
</dbReference>
<dbReference type="CDD" id="cd16018">
    <property type="entry name" value="Enpp"/>
    <property type="match status" value="1"/>
</dbReference>
<proteinExistence type="predicted"/>
<dbReference type="PROSITE" id="PS51257">
    <property type="entry name" value="PROKAR_LIPOPROTEIN"/>
    <property type="match status" value="1"/>
</dbReference>
<dbReference type="Gene3D" id="3.30.1360.180">
    <property type="match status" value="1"/>
</dbReference>
<keyword evidence="1" id="KW-0732">Signal</keyword>
<evidence type="ECO:0000256" key="1">
    <source>
        <dbReference type="SAM" id="SignalP"/>
    </source>
</evidence>
<organism evidence="2 3">
    <name type="scientific">Maricaulis salignorans</name>
    <dbReference type="NCBI Taxonomy" id="144026"/>
    <lineage>
        <taxon>Bacteria</taxon>
        <taxon>Pseudomonadati</taxon>
        <taxon>Pseudomonadota</taxon>
        <taxon>Alphaproteobacteria</taxon>
        <taxon>Maricaulales</taxon>
        <taxon>Maricaulaceae</taxon>
        <taxon>Maricaulis</taxon>
    </lineage>
</organism>
<dbReference type="RefSeq" id="WP_091768134.1">
    <property type="nucleotide sequence ID" value="NZ_FNHG01000004.1"/>
</dbReference>
<sequence length="427" mass="46606">MTNPRLFFRAITGFALLALSACAHTPALPVVSEEPIVLMIGLDGLRPDAIDRWDAPNLRALAARGVRPQSMYPVMPSKTFTNFYSLATGLYPQHHGMVSNAPYDRSYDEVFSNRNGGPQDPRWWGGEPIWITAEQQGVRSGIMFWLGSEIEHDGIRPTVWHTYVHEMPYEDRVAEVLSWFDAPADQQPRLAAVYFDHVDTITHGAGPFTPEEGEAVSRVDALVGELIDGLTARGLIDRTNIIIVSDHGMAEVTMERSVALDTLADLDGLFIPEFSGRYGPGLEPYVMGYGDSAAVERAYAALDGANEHVSVYRRGEMPGTWHFDHPDRGPDLFILAEPGWLLTRSDADLSGPWPAGMHGAHGYDSRDESMGATFIGAGPIFPRGTQPDAFENVNVYLMIACALGLDPAVTDGDPAVVARITGGRCPA</sequence>
<dbReference type="PANTHER" id="PTHR10151:SF120">
    <property type="entry name" value="BIS(5'-ADENOSYL)-TRIPHOSPHATASE"/>
    <property type="match status" value="1"/>
</dbReference>
<evidence type="ECO:0000313" key="3">
    <source>
        <dbReference type="Proteomes" id="UP000199759"/>
    </source>
</evidence>
<name>A0A1G9PSY0_9PROT</name>
<dbReference type="Pfam" id="PF01663">
    <property type="entry name" value="Phosphodiest"/>
    <property type="match status" value="1"/>
</dbReference>
<dbReference type="OrthoDB" id="9771966at2"/>
<feature type="signal peptide" evidence="1">
    <location>
        <begin position="1"/>
        <end position="23"/>
    </location>
</feature>
<dbReference type="EMBL" id="FNHG01000004">
    <property type="protein sequence ID" value="SDM01866.1"/>
    <property type="molecule type" value="Genomic_DNA"/>
</dbReference>
<dbReference type="STRING" id="144026.SAMN04488568_10419"/>
<dbReference type="GO" id="GO:0016787">
    <property type="term" value="F:hydrolase activity"/>
    <property type="evidence" value="ECO:0007669"/>
    <property type="project" value="UniProtKB-ARBA"/>
</dbReference>
<dbReference type="Gene3D" id="3.40.720.10">
    <property type="entry name" value="Alkaline Phosphatase, subunit A"/>
    <property type="match status" value="1"/>
</dbReference>
<reference evidence="2 3" key="1">
    <citation type="submission" date="2016-10" db="EMBL/GenBank/DDBJ databases">
        <authorList>
            <person name="de Groot N.N."/>
        </authorList>
    </citation>
    <scope>NUCLEOTIDE SEQUENCE [LARGE SCALE GENOMIC DNA]</scope>
    <source>
        <strain evidence="2 3">DSM 16077</strain>
    </source>
</reference>
<keyword evidence="3" id="KW-1185">Reference proteome</keyword>